<organism evidence="2 3">
    <name type="scientific">Citrifermentans bremense</name>
    <dbReference type="NCBI Taxonomy" id="60035"/>
    <lineage>
        <taxon>Bacteria</taxon>
        <taxon>Pseudomonadati</taxon>
        <taxon>Thermodesulfobacteriota</taxon>
        <taxon>Desulfuromonadia</taxon>
        <taxon>Geobacterales</taxon>
        <taxon>Geobacteraceae</taxon>
        <taxon>Citrifermentans</taxon>
    </lineage>
</organism>
<accession>A0A7R7FT82</accession>
<name>A0A7R7FT82_9BACT</name>
<proteinExistence type="predicted"/>
<dbReference type="EMBL" id="AP023213">
    <property type="protein sequence ID" value="BCO11604.1"/>
    <property type="molecule type" value="Genomic_DNA"/>
</dbReference>
<evidence type="ECO:0000256" key="1">
    <source>
        <dbReference type="SAM" id="MobiDB-lite"/>
    </source>
</evidence>
<sequence>MNMGSAIYNTITFLPDENPNEKRQKATPNQRLGRGRLTPPVKAARR</sequence>
<keyword evidence="3" id="KW-1185">Reference proteome</keyword>
<feature type="region of interest" description="Disordered" evidence="1">
    <location>
        <begin position="1"/>
        <end position="46"/>
    </location>
</feature>
<dbReference type="AlphaFoldDB" id="A0A7R7FT82"/>
<evidence type="ECO:0000313" key="3">
    <source>
        <dbReference type="Proteomes" id="UP000515472"/>
    </source>
</evidence>
<protein>
    <submittedName>
        <fullName evidence="2">Uncharacterized protein</fullName>
    </submittedName>
</protein>
<evidence type="ECO:0000313" key="2">
    <source>
        <dbReference type="EMBL" id="BCO11604.1"/>
    </source>
</evidence>
<dbReference type="Proteomes" id="UP000515472">
    <property type="component" value="Chromosome"/>
</dbReference>
<gene>
    <name evidence="2" type="ORF">GEOBRER4_n3727</name>
</gene>
<reference evidence="2 3" key="1">
    <citation type="submission" date="2020-06" db="EMBL/GenBank/DDBJ databases">
        <title>Interaction of electrochemicaly active bacteria, Geobacter bremensis R4 on different carbon anode.</title>
        <authorList>
            <person name="Meng L."/>
            <person name="Yoshida N."/>
        </authorList>
    </citation>
    <scope>NUCLEOTIDE SEQUENCE [LARGE SCALE GENOMIC DNA]</scope>
    <source>
        <strain evidence="2 3">R4</strain>
    </source>
</reference>